<gene>
    <name evidence="3" type="ORF">MIND_00082900</name>
</gene>
<evidence type="ECO:0000313" key="4">
    <source>
        <dbReference type="Proteomes" id="UP000636479"/>
    </source>
</evidence>
<feature type="transmembrane region" description="Helical" evidence="2">
    <location>
        <begin position="143"/>
        <end position="164"/>
    </location>
</feature>
<feature type="transmembrane region" description="Helical" evidence="2">
    <location>
        <begin position="235"/>
        <end position="259"/>
    </location>
</feature>
<feature type="compositionally biased region" description="Basic and acidic residues" evidence="1">
    <location>
        <begin position="343"/>
        <end position="352"/>
    </location>
</feature>
<dbReference type="RefSeq" id="XP_037225696.1">
    <property type="nucleotide sequence ID" value="XM_037357786.1"/>
</dbReference>
<evidence type="ECO:0000313" key="3">
    <source>
        <dbReference type="EMBL" id="KAF7315673.1"/>
    </source>
</evidence>
<feature type="transmembrane region" description="Helical" evidence="2">
    <location>
        <begin position="20"/>
        <end position="42"/>
    </location>
</feature>
<feature type="transmembrane region" description="Helical" evidence="2">
    <location>
        <begin position="54"/>
        <end position="77"/>
    </location>
</feature>
<feature type="region of interest" description="Disordered" evidence="1">
    <location>
        <begin position="323"/>
        <end position="352"/>
    </location>
</feature>
<dbReference type="EMBL" id="JACAZF010000001">
    <property type="protein sequence ID" value="KAF7315673.1"/>
    <property type="molecule type" value="Genomic_DNA"/>
</dbReference>
<proteinExistence type="predicted"/>
<organism evidence="3 4">
    <name type="scientific">Mycena indigotica</name>
    <dbReference type="NCBI Taxonomy" id="2126181"/>
    <lineage>
        <taxon>Eukaryota</taxon>
        <taxon>Fungi</taxon>
        <taxon>Dikarya</taxon>
        <taxon>Basidiomycota</taxon>
        <taxon>Agaricomycotina</taxon>
        <taxon>Agaricomycetes</taxon>
        <taxon>Agaricomycetidae</taxon>
        <taxon>Agaricales</taxon>
        <taxon>Marasmiineae</taxon>
        <taxon>Mycenaceae</taxon>
        <taxon>Mycena</taxon>
    </lineage>
</organism>
<feature type="transmembrane region" description="Helical" evidence="2">
    <location>
        <begin position="271"/>
        <end position="291"/>
    </location>
</feature>
<dbReference type="Proteomes" id="UP000636479">
    <property type="component" value="Unassembled WGS sequence"/>
</dbReference>
<dbReference type="GeneID" id="59340302"/>
<evidence type="ECO:0000256" key="1">
    <source>
        <dbReference type="SAM" id="MobiDB-lite"/>
    </source>
</evidence>
<keyword evidence="2" id="KW-0812">Transmembrane</keyword>
<dbReference type="AlphaFoldDB" id="A0A8H6TBV5"/>
<name>A0A8H6TBV5_9AGAR</name>
<sequence length="352" mass="39010">MGFVTSAEARQLDGAGEYIVYYWVGLTVQTFFFGGYTLLIWLSTRMLLERRLKTTVNQVMFGLTLFMYLLSLLFWVYSIADGVDRLQGFVDLAKNPGLRQSDHTPVTLWSPLINSVIAINYVISDGVVVWRARVICLRNHRKWLWISIFFLVCTAMGVGIWIAFRIIGTAISPIDHIAKNTPLGLGIDVIQVVILFTSTLSNLSATVVVSATAYRHWRLISGAFTQGKGESRRTNHILVLIVETGAFYCVLALIGLAGSVIRLPQGTLGDLYMPVNVQIAGAYPSIVLLLVSRRNSLNESTFIDSSTMAVASQPIRFLQPSSTGGPISFAPNPKPTTPWEIDPESRENYVNN</sequence>
<evidence type="ECO:0000256" key="2">
    <source>
        <dbReference type="SAM" id="Phobius"/>
    </source>
</evidence>
<protein>
    <submittedName>
        <fullName evidence="3">Uncharacterized protein</fullName>
    </submittedName>
</protein>
<dbReference type="OrthoDB" id="3259206at2759"/>
<feature type="transmembrane region" description="Helical" evidence="2">
    <location>
        <begin position="189"/>
        <end position="214"/>
    </location>
</feature>
<keyword evidence="2" id="KW-0472">Membrane</keyword>
<reference evidence="3" key="1">
    <citation type="submission" date="2020-05" db="EMBL/GenBank/DDBJ databases">
        <title>Mycena genomes resolve the evolution of fungal bioluminescence.</title>
        <authorList>
            <person name="Tsai I.J."/>
        </authorList>
    </citation>
    <scope>NUCLEOTIDE SEQUENCE</scope>
    <source>
        <strain evidence="3">171206Taipei</strain>
    </source>
</reference>
<keyword evidence="2" id="KW-1133">Transmembrane helix</keyword>
<accession>A0A8H6TBV5</accession>
<keyword evidence="4" id="KW-1185">Reference proteome</keyword>
<comment type="caution">
    <text evidence="3">The sequence shown here is derived from an EMBL/GenBank/DDBJ whole genome shotgun (WGS) entry which is preliminary data.</text>
</comment>
<feature type="transmembrane region" description="Helical" evidence="2">
    <location>
        <begin position="108"/>
        <end position="131"/>
    </location>
</feature>